<keyword evidence="1" id="KW-0805">Transcription regulation</keyword>
<dbReference type="AlphaFoldDB" id="A0A248UNR2"/>
<evidence type="ECO:0000259" key="4">
    <source>
        <dbReference type="PROSITE" id="PS01124"/>
    </source>
</evidence>
<protein>
    <submittedName>
        <fullName evidence="5">Helix-turn-helix domain protein</fullName>
    </submittedName>
</protein>
<dbReference type="Pfam" id="PF12833">
    <property type="entry name" value="HTH_18"/>
    <property type="match status" value="1"/>
</dbReference>
<dbReference type="Gene3D" id="1.10.10.60">
    <property type="entry name" value="Homeodomain-like"/>
    <property type="match status" value="2"/>
</dbReference>
<keyword evidence="5" id="KW-0614">Plasmid</keyword>
<keyword evidence="2" id="KW-0238">DNA-binding</keyword>
<keyword evidence="3" id="KW-0804">Transcription</keyword>
<dbReference type="InterPro" id="IPR009057">
    <property type="entry name" value="Homeodomain-like_sf"/>
</dbReference>
<name>A0A248UNR2_9HYPH</name>
<dbReference type="InterPro" id="IPR018060">
    <property type="entry name" value="HTH_AraC"/>
</dbReference>
<dbReference type="EMBL" id="CP022605">
    <property type="protein sequence ID" value="ASV88242.1"/>
    <property type="molecule type" value="Genomic_DNA"/>
</dbReference>
<evidence type="ECO:0000313" key="6">
    <source>
        <dbReference type="Proteomes" id="UP000215256"/>
    </source>
</evidence>
<sequence>MDISVGRLLECIPDEWGPKFLGPSGGLSRTQTGPNSIRFQAPCHMALIMLTPQPAREVSLNSDRKSQFLAPVGAMELIPAGADLYARWKMSKENVLVALSPEKLRALAGFEFGNEYFELQSKTPGIVDRKALALAGLIRDEFNMDSAQNPLYLDSLLTVFSTHVLRNYSGFQDKTYETRRGGLAPKTLRDMLEYIRVNIAEQMSLEHLAAVASLSTSHFLRAFRQSTGQAPHQYILAIRLEAAEHLIVTTNYSFGEIARLTGFANHSHMTATMARVKATTPRILRRDNSPFKFKK</sequence>
<reference evidence="5 6" key="1">
    <citation type="submission" date="2017-07" db="EMBL/GenBank/DDBJ databases">
        <title>Phylogenetic study on the rhizospheric bacterium Ochrobactrum sp. A44.</title>
        <authorList>
            <person name="Krzyzanowska D.M."/>
            <person name="Ossowicki A."/>
            <person name="Rajewska M."/>
            <person name="Maciag T."/>
            <person name="Kaczynski Z."/>
            <person name="Czerwicka M."/>
            <person name="Jafra S."/>
        </authorList>
    </citation>
    <scope>NUCLEOTIDE SEQUENCE [LARGE SCALE GENOMIC DNA]</scope>
    <source>
        <strain evidence="5 6">A44</strain>
        <plasmid evidence="5 6">unnamed1</plasmid>
    </source>
</reference>
<dbReference type="PROSITE" id="PS01124">
    <property type="entry name" value="HTH_ARAC_FAMILY_2"/>
    <property type="match status" value="1"/>
</dbReference>
<dbReference type="PANTHER" id="PTHR46796:SF14">
    <property type="entry name" value="TRANSCRIPTIONAL REGULATORY PROTEIN"/>
    <property type="match status" value="1"/>
</dbReference>
<evidence type="ECO:0000256" key="2">
    <source>
        <dbReference type="ARBA" id="ARBA00023125"/>
    </source>
</evidence>
<evidence type="ECO:0000256" key="3">
    <source>
        <dbReference type="ARBA" id="ARBA00023163"/>
    </source>
</evidence>
<proteinExistence type="predicted"/>
<dbReference type="GO" id="GO:0003700">
    <property type="term" value="F:DNA-binding transcription factor activity"/>
    <property type="evidence" value="ECO:0007669"/>
    <property type="project" value="InterPro"/>
</dbReference>
<dbReference type="SUPFAM" id="SSF46689">
    <property type="entry name" value="Homeodomain-like"/>
    <property type="match status" value="2"/>
</dbReference>
<evidence type="ECO:0000313" key="5">
    <source>
        <dbReference type="EMBL" id="ASV88242.1"/>
    </source>
</evidence>
<dbReference type="Proteomes" id="UP000215256">
    <property type="component" value="Plasmid unnamed1"/>
</dbReference>
<dbReference type="GO" id="GO:0043565">
    <property type="term" value="F:sequence-specific DNA binding"/>
    <property type="evidence" value="ECO:0007669"/>
    <property type="project" value="InterPro"/>
</dbReference>
<dbReference type="PANTHER" id="PTHR46796">
    <property type="entry name" value="HTH-TYPE TRANSCRIPTIONAL ACTIVATOR RHAS-RELATED"/>
    <property type="match status" value="1"/>
</dbReference>
<feature type="domain" description="HTH araC/xylS-type" evidence="4">
    <location>
        <begin position="189"/>
        <end position="287"/>
    </location>
</feature>
<dbReference type="KEGG" id="och:CES85_3234"/>
<evidence type="ECO:0000256" key="1">
    <source>
        <dbReference type="ARBA" id="ARBA00023015"/>
    </source>
</evidence>
<organism evidence="5 6">
    <name type="scientific">Ochrobactrum quorumnocens</name>
    <dbReference type="NCBI Taxonomy" id="271865"/>
    <lineage>
        <taxon>Bacteria</taxon>
        <taxon>Pseudomonadati</taxon>
        <taxon>Pseudomonadota</taxon>
        <taxon>Alphaproteobacteria</taxon>
        <taxon>Hyphomicrobiales</taxon>
        <taxon>Brucellaceae</taxon>
        <taxon>Brucella/Ochrobactrum group</taxon>
        <taxon>Ochrobactrum</taxon>
    </lineage>
</organism>
<gene>
    <name evidence="5" type="ORF">CES85_3234</name>
</gene>
<dbReference type="SMART" id="SM00342">
    <property type="entry name" value="HTH_ARAC"/>
    <property type="match status" value="1"/>
</dbReference>
<geneLocation type="plasmid" evidence="5 6">
    <name>unnamed1</name>
</geneLocation>
<dbReference type="InterPro" id="IPR050204">
    <property type="entry name" value="AraC_XylS_family_regulators"/>
</dbReference>
<accession>A0A248UNR2</accession>